<sequence length="130" mass="15164">MQIVSSAQEVPQVKSDRLKNARPQKYLIHDLPPRSIVGRSVCYFDRFSGFYFDRFSGFTLNQWRSVTLYLANLHAWSLTTDVEWRSKLPGPDQVADLFACYVDIVRKGLKPTIEKYSDYYGHMAESIYEK</sequence>
<keyword evidence="1" id="KW-1185">Reference proteome</keyword>
<dbReference type="Proteomes" id="UP000887565">
    <property type="component" value="Unplaced"/>
</dbReference>
<protein>
    <submittedName>
        <fullName evidence="2">Uncharacterized protein</fullName>
    </submittedName>
</protein>
<name>A0A915J060_ROMCU</name>
<dbReference type="WBParaSite" id="nRc.2.0.1.t19474-RA">
    <property type="protein sequence ID" value="nRc.2.0.1.t19474-RA"/>
    <property type="gene ID" value="nRc.2.0.1.g19474"/>
</dbReference>
<evidence type="ECO:0000313" key="2">
    <source>
        <dbReference type="WBParaSite" id="nRc.2.0.1.t19474-RA"/>
    </source>
</evidence>
<proteinExistence type="predicted"/>
<dbReference type="AlphaFoldDB" id="A0A915J060"/>
<accession>A0A915J060</accession>
<reference evidence="2" key="1">
    <citation type="submission" date="2022-11" db="UniProtKB">
        <authorList>
            <consortium name="WormBaseParasite"/>
        </authorList>
    </citation>
    <scope>IDENTIFICATION</scope>
</reference>
<organism evidence="1 2">
    <name type="scientific">Romanomermis culicivorax</name>
    <name type="common">Nematode worm</name>
    <dbReference type="NCBI Taxonomy" id="13658"/>
    <lineage>
        <taxon>Eukaryota</taxon>
        <taxon>Metazoa</taxon>
        <taxon>Ecdysozoa</taxon>
        <taxon>Nematoda</taxon>
        <taxon>Enoplea</taxon>
        <taxon>Dorylaimia</taxon>
        <taxon>Mermithida</taxon>
        <taxon>Mermithoidea</taxon>
        <taxon>Mermithidae</taxon>
        <taxon>Romanomermis</taxon>
    </lineage>
</organism>
<evidence type="ECO:0000313" key="1">
    <source>
        <dbReference type="Proteomes" id="UP000887565"/>
    </source>
</evidence>